<proteinExistence type="predicted"/>
<evidence type="ECO:0000313" key="1">
    <source>
        <dbReference type="EMBL" id="EEP78458.1"/>
    </source>
</evidence>
<reference evidence="2" key="1">
    <citation type="journal article" date="2009" name="Genome Res.">
        <title>Comparative genomic analyses of the human fungal pathogens Coccidioides and their relatives.</title>
        <authorList>
            <person name="Sharpton T.J."/>
            <person name="Stajich J.E."/>
            <person name="Rounsley S.D."/>
            <person name="Gardner M.J."/>
            <person name="Wortman J.R."/>
            <person name="Jordar V.S."/>
            <person name="Maiti R."/>
            <person name="Kodira C.D."/>
            <person name="Neafsey D.E."/>
            <person name="Zeng Q."/>
            <person name="Hung C.-Y."/>
            <person name="McMahan C."/>
            <person name="Muszewska A."/>
            <person name="Grynberg M."/>
            <person name="Mandel M.A."/>
            <person name="Kellner E.M."/>
            <person name="Barker B.M."/>
            <person name="Galgiani J.N."/>
            <person name="Orbach M.J."/>
            <person name="Kirkland T.N."/>
            <person name="Cole G.T."/>
            <person name="Henn M.R."/>
            <person name="Birren B.W."/>
            <person name="Taylor J.W."/>
        </authorList>
    </citation>
    <scope>NUCLEOTIDE SEQUENCE [LARGE SCALE GENOMIC DNA]</scope>
    <source>
        <strain evidence="2">UAMH 1704</strain>
    </source>
</reference>
<dbReference type="EMBL" id="CH476616">
    <property type="protein sequence ID" value="EEP78458.1"/>
    <property type="molecule type" value="Genomic_DNA"/>
</dbReference>
<dbReference type="GeneID" id="8442787"/>
<evidence type="ECO:0000313" key="2">
    <source>
        <dbReference type="Proteomes" id="UP000002058"/>
    </source>
</evidence>
<keyword evidence="2" id="KW-1185">Reference proteome</keyword>
<dbReference type="HOGENOM" id="CLU_2656308_0_0_1"/>
<gene>
    <name evidence="1" type="ORF">UREG_03304</name>
</gene>
<name>C4JQ71_UNCRE</name>
<dbReference type="RefSeq" id="XP_002543787.1">
    <property type="nucleotide sequence ID" value="XM_002543741.1"/>
</dbReference>
<sequence length="76" mass="8838">MAKEHRRSENMVERYGSETLELRLREEDLKLQKNTSPLFYSPGLGVRRLELFTWEVVSTARRFDMTGSNGSTMNLA</sequence>
<dbReference type="AlphaFoldDB" id="C4JQ71"/>
<dbReference type="InParanoid" id="C4JQ71"/>
<dbReference type="KEGG" id="ure:UREG_03304"/>
<accession>C4JQ71</accession>
<dbReference type="VEuPathDB" id="FungiDB:UREG_03304"/>
<protein>
    <submittedName>
        <fullName evidence="1">Uncharacterized protein</fullName>
    </submittedName>
</protein>
<organism evidence="1 2">
    <name type="scientific">Uncinocarpus reesii (strain UAMH 1704)</name>
    <dbReference type="NCBI Taxonomy" id="336963"/>
    <lineage>
        <taxon>Eukaryota</taxon>
        <taxon>Fungi</taxon>
        <taxon>Dikarya</taxon>
        <taxon>Ascomycota</taxon>
        <taxon>Pezizomycotina</taxon>
        <taxon>Eurotiomycetes</taxon>
        <taxon>Eurotiomycetidae</taxon>
        <taxon>Onygenales</taxon>
        <taxon>Onygenaceae</taxon>
        <taxon>Uncinocarpus</taxon>
    </lineage>
</organism>
<dbReference type="Proteomes" id="UP000002058">
    <property type="component" value="Unassembled WGS sequence"/>
</dbReference>